<protein>
    <recommendedName>
        <fullName evidence="2">Thioesterase domain-containing protein</fullName>
    </recommendedName>
</protein>
<accession>A0ABR2MWB1</accession>
<proteinExistence type="predicted"/>
<keyword evidence="1" id="KW-0378">Hydrolase</keyword>
<dbReference type="InterPro" id="IPR006683">
    <property type="entry name" value="Thioestr_dom"/>
</dbReference>
<dbReference type="NCBIfam" id="TIGR00369">
    <property type="entry name" value="unchar_dom_1"/>
    <property type="match status" value="1"/>
</dbReference>
<dbReference type="SUPFAM" id="SSF54637">
    <property type="entry name" value="Thioesterase/thiol ester dehydrase-isomerase"/>
    <property type="match status" value="1"/>
</dbReference>
<organism evidence="3 4">
    <name type="scientific">Platanthera guangdongensis</name>
    <dbReference type="NCBI Taxonomy" id="2320717"/>
    <lineage>
        <taxon>Eukaryota</taxon>
        <taxon>Viridiplantae</taxon>
        <taxon>Streptophyta</taxon>
        <taxon>Embryophyta</taxon>
        <taxon>Tracheophyta</taxon>
        <taxon>Spermatophyta</taxon>
        <taxon>Magnoliopsida</taxon>
        <taxon>Liliopsida</taxon>
        <taxon>Asparagales</taxon>
        <taxon>Orchidaceae</taxon>
        <taxon>Orchidoideae</taxon>
        <taxon>Orchideae</taxon>
        <taxon>Orchidinae</taxon>
        <taxon>Platanthera</taxon>
    </lineage>
</organism>
<reference evidence="3 4" key="1">
    <citation type="journal article" date="2022" name="Nat. Plants">
        <title>Genomes of leafy and leafless Platanthera orchids illuminate the evolution of mycoheterotrophy.</title>
        <authorList>
            <person name="Li M.H."/>
            <person name="Liu K.W."/>
            <person name="Li Z."/>
            <person name="Lu H.C."/>
            <person name="Ye Q.L."/>
            <person name="Zhang D."/>
            <person name="Wang J.Y."/>
            <person name="Li Y.F."/>
            <person name="Zhong Z.M."/>
            <person name="Liu X."/>
            <person name="Yu X."/>
            <person name="Liu D.K."/>
            <person name="Tu X.D."/>
            <person name="Liu B."/>
            <person name="Hao Y."/>
            <person name="Liao X.Y."/>
            <person name="Jiang Y.T."/>
            <person name="Sun W.H."/>
            <person name="Chen J."/>
            <person name="Chen Y.Q."/>
            <person name="Ai Y."/>
            <person name="Zhai J.W."/>
            <person name="Wu S.S."/>
            <person name="Zhou Z."/>
            <person name="Hsiao Y.Y."/>
            <person name="Wu W.L."/>
            <person name="Chen Y.Y."/>
            <person name="Lin Y.F."/>
            <person name="Hsu J.L."/>
            <person name="Li C.Y."/>
            <person name="Wang Z.W."/>
            <person name="Zhao X."/>
            <person name="Zhong W.Y."/>
            <person name="Ma X.K."/>
            <person name="Ma L."/>
            <person name="Huang J."/>
            <person name="Chen G.Z."/>
            <person name="Huang M.Z."/>
            <person name="Huang L."/>
            <person name="Peng D.H."/>
            <person name="Luo Y.B."/>
            <person name="Zou S.Q."/>
            <person name="Chen S.P."/>
            <person name="Lan S."/>
            <person name="Tsai W.C."/>
            <person name="Van de Peer Y."/>
            <person name="Liu Z.J."/>
        </authorList>
    </citation>
    <scope>NUCLEOTIDE SEQUENCE [LARGE SCALE GENOMIC DNA]</scope>
    <source>
        <strain evidence="3">Lor288</strain>
    </source>
</reference>
<dbReference type="InterPro" id="IPR029069">
    <property type="entry name" value="HotDog_dom_sf"/>
</dbReference>
<dbReference type="Proteomes" id="UP001412067">
    <property type="component" value="Unassembled WGS sequence"/>
</dbReference>
<evidence type="ECO:0000256" key="1">
    <source>
        <dbReference type="ARBA" id="ARBA00022801"/>
    </source>
</evidence>
<dbReference type="CDD" id="cd03443">
    <property type="entry name" value="PaaI_thioesterase"/>
    <property type="match status" value="1"/>
</dbReference>
<gene>
    <name evidence="3" type="ORF">KSP40_PGU004124</name>
</gene>
<keyword evidence="4" id="KW-1185">Reference proteome</keyword>
<dbReference type="PANTHER" id="PTHR43240:SF5">
    <property type="entry name" value="1,4-DIHYDROXY-2-NAPHTHOYL-COA THIOESTERASE 1"/>
    <property type="match status" value="1"/>
</dbReference>
<sequence length="191" mass="20699">MGESATNRYLSQPIHPTAFPAPGMARAGASNIPIPPPRFKPETSELDAPLHLLGFQIDVLSATTVTGHLRVTDSCCQPFKMLHRGVSALIAEALSSMGAHVASGFKRVAGIEISINHHRSATVGDLVYAHAEPLEAANPIQVWEVWLWKMNESTMTREALLASSKVTILSYMAVPENAKDAVLAFRKYAKL</sequence>
<evidence type="ECO:0000313" key="4">
    <source>
        <dbReference type="Proteomes" id="UP001412067"/>
    </source>
</evidence>
<dbReference type="Gene3D" id="3.10.129.10">
    <property type="entry name" value="Hotdog Thioesterase"/>
    <property type="match status" value="1"/>
</dbReference>
<dbReference type="PANTHER" id="PTHR43240">
    <property type="entry name" value="1,4-DIHYDROXY-2-NAPHTHOYL-COA THIOESTERASE 1"/>
    <property type="match status" value="1"/>
</dbReference>
<evidence type="ECO:0000313" key="3">
    <source>
        <dbReference type="EMBL" id="KAK8967924.1"/>
    </source>
</evidence>
<evidence type="ECO:0000259" key="2">
    <source>
        <dbReference type="Pfam" id="PF03061"/>
    </source>
</evidence>
<comment type="caution">
    <text evidence="3">The sequence shown here is derived from an EMBL/GenBank/DDBJ whole genome shotgun (WGS) entry which is preliminary data.</text>
</comment>
<feature type="domain" description="Thioesterase" evidence="2">
    <location>
        <begin position="80"/>
        <end position="150"/>
    </location>
</feature>
<name>A0ABR2MWB1_9ASPA</name>
<dbReference type="EMBL" id="JBBWWR010000004">
    <property type="protein sequence ID" value="KAK8967924.1"/>
    <property type="molecule type" value="Genomic_DNA"/>
</dbReference>
<dbReference type="InterPro" id="IPR003736">
    <property type="entry name" value="PAAI_dom"/>
</dbReference>
<dbReference type="Pfam" id="PF03061">
    <property type="entry name" value="4HBT"/>
    <property type="match status" value="1"/>
</dbReference>